<reference evidence="1" key="1">
    <citation type="journal article" date="2013" name="Int. J. Syst. Evol. Microbiol.">
        <title>Polycladomyces abyssicola gen. nov., sp. nov., a thermophilic filamentous bacterium isolated from hemipelagic sediment.</title>
        <authorList>
            <person name="Tsubouchi T."/>
            <person name="Shimane Y."/>
            <person name="Mori K."/>
            <person name="Usui K."/>
            <person name="Hiraki T."/>
            <person name="Tame A."/>
            <person name="Uematsu K."/>
            <person name="Maruyama T."/>
            <person name="Hatada Y."/>
        </authorList>
    </citation>
    <scope>NUCLEOTIDE SEQUENCE</scope>
    <source>
        <strain evidence="1">JIR-001</strain>
    </source>
</reference>
<evidence type="ECO:0008006" key="3">
    <source>
        <dbReference type="Google" id="ProtNLM"/>
    </source>
</evidence>
<dbReference type="Pfam" id="PF03745">
    <property type="entry name" value="DUF309"/>
    <property type="match status" value="1"/>
</dbReference>
<protein>
    <recommendedName>
        <fullName evidence="3">DUF309 domain-containing protein</fullName>
    </recommendedName>
</protein>
<dbReference type="InterPro" id="IPR023203">
    <property type="entry name" value="TTHA0068_sf"/>
</dbReference>
<sequence length="136" mass="15685">MSHENQGGEYPELYVRFLCLFNLERDYYTCHDVMEELWLEEGRDLFYQGLLQTAVGLHHCRNQNTGGAVKLMTAALNKLVSYPDVFMGIDVAKLKQDVEAYLDQLQDCARQSIPHDDLTIEILDPILKRLVHENKG</sequence>
<dbReference type="EMBL" id="AP024601">
    <property type="protein sequence ID" value="BCU80682.1"/>
    <property type="molecule type" value="Genomic_DNA"/>
</dbReference>
<keyword evidence="2" id="KW-1185">Reference proteome</keyword>
<dbReference type="AlphaFoldDB" id="A0A8D5UCF7"/>
<reference evidence="1" key="2">
    <citation type="journal article" date="2021" name="Microbiol. Resour. Announc.">
        <title>Complete Genome Sequence of Polycladomyces abyssicola JIR-001T, Isolated from Hemipelagic Sediment in Deep Seawater.</title>
        <authorList>
            <person name="Tsubouchi T."/>
            <person name="Kaneko Y."/>
        </authorList>
    </citation>
    <scope>NUCLEOTIDE SEQUENCE</scope>
    <source>
        <strain evidence="1">JIR-001</strain>
    </source>
</reference>
<dbReference type="PANTHER" id="PTHR34796:SF1">
    <property type="entry name" value="EXPRESSED PROTEIN"/>
    <property type="match status" value="1"/>
</dbReference>
<dbReference type="KEGG" id="pabs:JIR001_04650"/>
<dbReference type="PANTHER" id="PTHR34796">
    <property type="entry name" value="EXPRESSED PROTEIN"/>
    <property type="match status" value="1"/>
</dbReference>
<dbReference type="Proteomes" id="UP000677436">
    <property type="component" value="Chromosome"/>
</dbReference>
<dbReference type="Gene3D" id="1.10.3450.10">
    <property type="entry name" value="TTHA0068-like"/>
    <property type="match status" value="1"/>
</dbReference>
<evidence type="ECO:0000313" key="1">
    <source>
        <dbReference type="EMBL" id="BCU80682.1"/>
    </source>
</evidence>
<proteinExistence type="predicted"/>
<evidence type="ECO:0000313" key="2">
    <source>
        <dbReference type="Proteomes" id="UP000677436"/>
    </source>
</evidence>
<gene>
    <name evidence="1" type="ORF">JIR001_04650</name>
</gene>
<accession>A0A8D5UCF7</accession>
<name>A0A8D5UCF7_9BACL</name>
<organism evidence="1 2">
    <name type="scientific">Polycladomyces abyssicola</name>
    <dbReference type="NCBI Taxonomy" id="1125966"/>
    <lineage>
        <taxon>Bacteria</taxon>
        <taxon>Bacillati</taxon>
        <taxon>Bacillota</taxon>
        <taxon>Bacilli</taxon>
        <taxon>Bacillales</taxon>
        <taxon>Thermoactinomycetaceae</taxon>
        <taxon>Polycladomyces</taxon>
    </lineage>
</organism>
<dbReference type="InterPro" id="IPR005500">
    <property type="entry name" value="DUF309"/>
</dbReference>
<dbReference type="SUPFAM" id="SSF140663">
    <property type="entry name" value="TTHA0068-like"/>
    <property type="match status" value="1"/>
</dbReference>
<dbReference type="RefSeq" id="WP_246512170.1">
    <property type="nucleotide sequence ID" value="NZ_AP024601.1"/>
</dbReference>